<organism evidence="2 3">
    <name type="scientific">Dentipellis fragilis</name>
    <dbReference type="NCBI Taxonomy" id="205917"/>
    <lineage>
        <taxon>Eukaryota</taxon>
        <taxon>Fungi</taxon>
        <taxon>Dikarya</taxon>
        <taxon>Basidiomycota</taxon>
        <taxon>Agaricomycotina</taxon>
        <taxon>Agaricomycetes</taxon>
        <taxon>Russulales</taxon>
        <taxon>Hericiaceae</taxon>
        <taxon>Dentipellis</taxon>
    </lineage>
</organism>
<name>A0A4Y9Z9R2_9AGAM</name>
<protein>
    <recommendedName>
        <fullName evidence="4">BTB domain-containing protein</fullName>
    </recommendedName>
</protein>
<dbReference type="STRING" id="205917.A0A4Y9Z9R2"/>
<feature type="region of interest" description="Disordered" evidence="1">
    <location>
        <begin position="1"/>
        <end position="36"/>
    </location>
</feature>
<accession>A0A4Y9Z9R2</accession>
<sequence>MEPTQWNPFDQYVSKGLNAPSGEKPPERPMLATSVSQSRLITPPVCSSLPSFLKRRAEQKAARQDSNAKTPEGERREMISISVTFYPGSTLDSLPSDLVLLTSDSVFFYVHSHKLLSASDNGFNAILPRGSVQVPGGTPPLLAVPEDSTVLNIILHTIYNMSAAQFSPATQSIVAAVDAMATYGIPAKSYIAPSTPLYLLLLANAAINPIEIYALAASLDIPELAVDASSHLLSYPLPSLTDELTAKMGPIYFKRLVFLHLGRIEALKRLLLSPPASHPYTQICGSAEQTALTRAWALASAYFAWEAQPDLSITAMEAALYPLGDHLVCNECKRLLKERVTELAMQWALVKIEAKHEFVCRLVLKREGRFDVRHDIDLESVCEL</sequence>
<gene>
    <name evidence="2" type="ORF">EVG20_g2126</name>
</gene>
<evidence type="ECO:0000313" key="3">
    <source>
        <dbReference type="Proteomes" id="UP000298327"/>
    </source>
</evidence>
<dbReference type="EMBL" id="SEOQ01000077">
    <property type="protein sequence ID" value="TFY70890.1"/>
    <property type="molecule type" value="Genomic_DNA"/>
</dbReference>
<evidence type="ECO:0000313" key="2">
    <source>
        <dbReference type="EMBL" id="TFY70890.1"/>
    </source>
</evidence>
<reference evidence="2 3" key="1">
    <citation type="submission" date="2019-02" db="EMBL/GenBank/DDBJ databases">
        <title>Genome sequencing of the rare red list fungi Dentipellis fragilis.</title>
        <authorList>
            <person name="Buettner E."/>
            <person name="Kellner H."/>
        </authorList>
    </citation>
    <scope>NUCLEOTIDE SEQUENCE [LARGE SCALE GENOMIC DNA]</scope>
    <source>
        <strain evidence="2 3">DSM 105465</strain>
    </source>
</reference>
<dbReference type="AlphaFoldDB" id="A0A4Y9Z9R2"/>
<keyword evidence="3" id="KW-1185">Reference proteome</keyword>
<evidence type="ECO:0000256" key="1">
    <source>
        <dbReference type="SAM" id="MobiDB-lite"/>
    </source>
</evidence>
<evidence type="ECO:0008006" key="4">
    <source>
        <dbReference type="Google" id="ProtNLM"/>
    </source>
</evidence>
<dbReference type="Proteomes" id="UP000298327">
    <property type="component" value="Unassembled WGS sequence"/>
</dbReference>
<proteinExistence type="predicted"/>
<comment type="caution">
    <text evidence="2">The sequence shown here is derived from an EMBL/GenBank/DDBJ whole genome shotgun (WGS) entry which is preliminary data.</text>
</comment>
<dbReference type="OrthoDB" id="3265815at2759"/>